<dbReference type="EMBL" id="LR134384">
    <property type="protein sequence ID" value="VEH15394.1"/>
    <property type="molecule type" value="Genomic_DNA"/>
</dbReference>
<dbReference type="GeneID" id="85012224"/>
<reference evidence="2 3" key="1">
    <citation type="submission" date="2018-12" db="EMBL/GenBank/DDBJ databases">
        <authorList>
            <consortium name="Pathogen Informatics"/>
        </authorList>
    </citation>
    <scope>NUCLEOTIDE SEQUENCE [LARGE SCALE GENOMIC DNA]</scope>
    <source>
        <strain evidence="2 3">NCTC13071</strain>
    </source>
</reference>
<dbReference type="InterPro" id="IPR031762">
    <property type="entry name" value="DUF4738"/>
</dbReference>
<evidence type="ECO:0000256" key="1">
    <source>
        <dbReference type="SAM" id="SignalP"/>
    </source>
</evidence>
<keyword evidence="1" id="KW-0732">Signal</keyword>
<evidence type="ECO:0000313" key="2">
    <source>
        <dbReference type="EMBL" id="VEH15394.1"/>
    </source>
</evidence>
<evidence type="ECO:0008006" key="4">
    <source>
        <dbReference type="Google" id="ProtNLM"/>
    </source>
</evidence>
<feature type="signal peptide" evidence="1">
    <location>
        <begin position="1"/>
        <end position="21"/>
    </location>
</feature>
<accession>A0A3S4T270</accession>
<gene>
    <name evidence="2" type="ORF">NCTC13071_01395</name>
</gene>
<proteinExistence type="predicted"/>
<sequence>MSKNIFRYAFLLFAVSCLLMACSNRKHGISLASSEDQVAKKMLQGVWLNEDEDNPAFRVVGDTIFYPDSTSQPVYFQIFKDTLVLHSSNTAKYLIVKQAPHLFIFKNQNGDIVKCVKTTDRSYLAFFGESRPVALNQNKLIKRDSVVIYGNEHYHWYIQVNPTTYKVAKQTYNDNGVEVDNVYFDNIIHLSLFRGGTQVFSRDFRKNDFKRQVPSGVLSQSILSDIIYTETNTAGFHFRANVCVPDSPTSYQITIIIGFNGKMSLTV</sequence>
<dbReference type="RefSeq" id="WP_025879823.1">
    <property type="nucleotide sequence ID" value="NZ_LR134384.1"/>
</dbReference>
<dbReference type="PROSITE" id="PS51257">
    <property type="entry name" value="PROKAR_LIPOPROTEIN"/>
    <property type="match status" value="1"/>
</dbReference>
<evidence type="ECO:0000313" key="3">
    <source>
        <dbReference type="Proteomes" id="UP000274578"/>
    </source>
</evidence>
<dbReference type="Pfam" id="PF15889">
    <property type="entry name" value="DUF4738"/>
    <property type="match status" value="1"/>
</dbReference>
<organism evidence="2 3">
    <name type="scientific">Segatella oris</name>
    <dbReference type="NCBI Taxonomy" id="28135"/>
    <lineage>
        <taxon>Bacteria</taxon>
        <taxon>Pseudomonadati</taxon>
        <taxon>Bacteroidota</taxon>
        <taxon>Bacteroidia</taxon>
        <taxon>Bacteroidales</taxon>
        <taxon>Prevotellaceae</taxon>
        <taxon>Segatella</taxon>
    </lineage>
</organism>
<dbReference type="Gene3D" id="2.40.128.510">
    <property type="entry name" value="Protein of unknown function DUF4738"/>
    <property type="match status" value="1"/>
</dbReference>
<feature type="chain" id="PRO_5018736446" description="DUF4738 domain-containing protein" evidence="1">
    <location>
        <begin position="22"/>
        <end position="267"/>
    </location>
</feature>
<dbReference type="AlphaFoldDB" id="A0A3S4T270"/>
<dbReference type="Proteomes" id="UP000274578">
    <property type="component" value="Chromosome 1"/>
</dbReference>
<dbReference type="KEGG" id="poc:NCTC13071_01395"/>
<protein>
    <recommendedName>
        <fullName evidence="4">DUF4738 domain-containing protein</fullName>
    </recommendedName>
</protein>
<name>A0A3S4T270_9BACT</name>